<dbReference type="RefSeq" id="XP_024325233.1">
    <property type="nucleotide sequence ID" value="XM_024466569.1"/>
</dbReference>
<dbReference type="GO" id="GO:0005737">
    <property type="term" value="C:cytoplasm"/>
    <property type="evidence" value="ECO:0007669"/>
    <property type="project" value="GOC"/>
</dbReference>
<dbReference type="PANTHER" id="PTHR12205:SF0">
    <property type="entry name" value="CENTROMERE_KINETOCHORE PROTEIN ZW10 HOMOLOG"/>
    <property type="match status" value="1"/>
</dbReference>
<evidence type="ECO:0000256" key="1">
    <source>
        <dbReference type="SAM" id="MobiDB-lite"/>
    </source>
</evidence>
<evidence type="ECO:0000259" key="2">
    <source>
        <dbReference type="Pfam" id="PF22766"/>
    </source>
</evidence>
<feature type="compositionally biased region" description="Basic and acidic residues" evidence="1">
    <location>
        <begin position="538"/>
        <end position="552"/>
    </location>
</feature>
<dbReference type="InterPro" id="IPR055148">
    <property type="entry name" value="ZW10_C_2"/>
</dbReference>
<dbReference type="OrthoDB" id="534815at2759"/>
<accession>A0A177AFC9</accession>
<organism evidence="3">
    <name type="scientific">Pseudogymnoascus destructans</name>
    <dbReference type="NCBI Taxonomy" id="655981"/>
    <lineage>
        <taxon>Eukaryota</taxon>
        <taxon>Fungi</taxon>
        <taxon>Dikarya</taxon>
        <taxon>Ascomycota</taxon>
        <taxon>Pezizomycotina</taxon>
        <taxon>Leotiomycetes</taxon>
        <taxon>Thelebolales</taxon>
        <taxon>Thelebolaceae</taxon>
        <taxon>Pseudogymnoascus</taxon>
    </lineage>
</organism>
<reference evidence="3" key="1">
    <citation type="submission" date="2016-03" db="EMBL/GenBank/DDBJ databases">
        <title>Updated assembly of Pseudogymnoascus destructans, the fungus causing white-nose syndrome of bats.</title>
        <authorList>
            <person name="Palmer J.M."/>
            <person name="Drees K.P."/>
            <person name="Foster J.T."/>
            <person name="Lindner D.L."/>
        </authorList>
    </citation>
    <scope>NUCLEOTIDE SEQUENCE [LARGE SCALE GENOMIC DNA]</scope>
    <source>
        <strain evidence="3">20631-21</strain>
    </source>
</reference>
<dbReference type="InterPro" id="IPR046362">
    <property type="entry name" value="Zw10/DSL1_C_sf"/>
</dbReference>
<feature type="compositionally biased region" description="Acidic residues" evidence="1">
    <location>
        <begin position="436"/>
        <end position="448"/>
    </location>
</feature>
<dbReference type="Proteomes" id="UP000077154">
    <property type="component" value="Unassembled WGS sequence"/>
</dbReference>
<dbReference type="Pfam" id="PF22766">
    <property type="entry name" value="ZW10_C2"/>
    <property type="match status" value="1"/>
</dbReference>
<gene>
    <name evidence="3" type="ORF">VC83_02918</name>
</gene>
<dbReference type="GO" id="GO:1990423">
    <property type="term" value="C:RZZ complex"/>
    <property type="evidence" value="ECO:0007669"/>
    <property type="project" value="TreeGrafter"/>
</dbReference>
<feature type="region of interest" description="Disordered" evidence="1">
    <location>
        <begin position="388"/>
        <end position="552"/>
    </location>
</feature>
<sequence>MAAPKALGQSIANFARDGVFPGDEEISKSYVEGEALALALQAVTAARSALEDEIRKTSRDSAPEVDTWITNAHALQEDIENSKSLAEDIARDAEGGDALQRAAKEDAEHVEFLEKEVQYNTQLKEALGGIQDVQRMLDGAEGAGVQGRLLEALNILAQSWEKMENIPTHEFTRPLSVLNERAFLIKESIHEQFGHIWDTLVHFDEEMTSLTLDNTIVGRTDLPQSVLIMKAYKEDDTRIKKFCDDFETAIVHPRVLIGHGPLKSISVEGTTIRASEEVPATLGIRELFLDLEKMIRFLSENFPPDFAQPLSSVLMPKLTTLIRETWLDSVVPVSLDRMTDFRNSIALVHEFAETITSLGWGGADNLNDWVESSPRLWVAKRRETALDSTRRQLSKGIGRTKGVERTETQTITEFIDEELHGEAANEGKETVKREDDWDVEWSDDEDKGNEDSATGGDKGKAKEKNTGGGSDSEGNTRSSSSLGRDSPKENNWTAGVLKETAPDDDGGADAWGWGDDDNEEAPVEAPAETEEEPAPVPEKPEISEPEARREVQREVTLTEKYTVSSMPEPVFDTIRHIIEDAVTLTRENHDTNRDSAAAVGLFGLPTLVLAMYRASAPVYYNLAPGANMYCYNDAMHLSDLLKDFSATWSQRTDLGPRAKGKVRLDGEVQSLLKFSRAAYGREMSTQRTIITDLLGGAQSFLNQGDDATTDQVAVESVVAHICALAKEWRTILSESAWSQAVGALLSTVARKMIRDVTDLTVLGADEAFRVASLIALVTKLDDLFTQEGADEDPENPPVPTTSNYAAFWLKLHFLSEVLQSNLRDLMFLWSKSDLSLYFGAEEVVDLIELSFETNRRTKEAIAEIRSEPFPRGVAPEEM</sequence>
<dbReference type="VEuPathDB" id="FungiDB:GMDG_05117"/>
<dbReference type="AlphaFoldDB" id="A0A177AFC9"/>
<dbReference type="Gene3D" id="1.10.357.150">
    <property type="match status" value="1"/>
</dbReference>
<proteinExistence type="predicted"/>
<dbReference type="eggNOG" id="KOG2163">
    <property type="taxonomic scope" value="Eukaryota"/>
</dbReference>
<dbReference type="EMBL" id="KV441392">
    <property type="protein sequence ID" value="OAF59951.1"/>
    <property type="molecule type" value="Genomic_DNA"/>
</dbReference>
<feature type="domain" description="ZW10 C-terminal helical" evidence="2">
    <location>
        <begin position="713"/>
        <end position="864"/>
    </location>
</feature>
<feature type="compositionally biased region" description="Acidic residues" evidence="1">
    <location>
        <begin position="514"/>
        <end position="533"/>
    </location>
</feature>
<dbReference type="GO" id="GO:0006888">
    <property type="term" value="P:endoplasmic reticulum to Golgi vesicle-mediated transport"/>
    <property type="evidence" value="ECO:0007669"/>
    <property type="project" value="TreeGrafter"/>
</dbReference>
<evidence type="ECO:0000313" key="3">
    <source>
        <dbReference type="EMBL" id="OAF59951.1"/>
    </source>
</evidence>
<feature type="compositionally biased region" description="Polar residues" evidence="1">
    <location>
        <begin position="472"/>
        <end position="493"/>
    </location>
</feature>
<dbReference type="PANTHER" id="PTHR12205">
    <property type="entry name" value="CENTROMERE/KINETOCHORE PROTEIN ZW10"/>
    <property type="match status" value="1"/>
</dbReference>
<dbReference type="GeneID" id="36285995"/>
<feature type="compositionally biased region" description="Basic and acidic residues" evidence="1">
    <location>
        <begin position="417"/>
        <end position="435"/>
    </location>
</feature>
<name>A0A177AFC9_9PEZI</name>
<protein>
    <recommendedName>
        <fullName evidence="2">ZW10 C-terminal helical domain-containing protein</fullName>
    </recommendedName>
</protein>
<dbReference type="GO" id="GO:0007094">
    <property type="term" value="P:mitotic spindle assembly checkpoint signaling"/>
    <property type="evidence" value="ECO:0007669"/>
    <property type="project" value="TreeGrafter"/>
</dbReference>